<evidence type="ECO:0000256" key="8">
    <source>
        <dbReference type="ARBA" id="ARBA00031111"/>
    </source>
</evidence>
<dbReference type="InterPro" id="IPR013785">
    <property type="entry name" value="Aldolase_TIM"/>
</dbReference>
<dbReference type="Gene3D" id="3.20.20.70">
    <property type="entry name" value="Aldolase class I"/>
    <property type="match status" value="1"/>
</dbReference>
<evidence type="ECO:0000259" key="14">
    <source>
        <dbReference type="Pfam" id="PF00793"/>
    </source>
</evidence>
<evidence type="ECO:0000256" key="2">
    <source>
        <dbReference type="ARBA" id="ARBA00004688"/>
    </source>
</evidence>
<dbReference type="GO" id="GO:0005737">
    <property type="term" value="C:cytoplasm"/>
    <property type="evidence" value="ECO:0007669"/>
    <property type="project" value="TreeGrafter"/>
</dbReference>
<evidence type="ECO:0000256" key="9">
    <source>
        <dbReference type="ARBA" id="ARBA00031349"/>
    </source>
</evidence>
<keyword evidence="6 15" id="KW-0808">Transferase</keyword>
<comment type="caution">
    <text evidence="15">The sequence shown here is derived from an EMBL/GenBank/DDBJ whole genome shotgun (WGS) entry which is preliminary data.</text>
</comment>
<dbReference type="PANTHER" id="PTHR21225">
    <property type="entry name" value="PHOSPHO-2-DEHYDRO-3-DEOXYHEPTONATE ALDOLASE DAHP SYNTHETASE"/>
    <property type="match status" value="1"/>
</dbReference>
<gene>
    <name evidence="15" type="ORF">JCM19231_2759</name>
</gene>
<evidence type="ECO:0000256" key="10">
    <source>
        <dbReference type="ARBA" id="ARBA00032193"/>
    </source>
</evidence>
<reference evidence="15 16" key="1">
    <citation type="submission" date="2015-01" db="EMBL/GenBank/DDBJ databases">
        <title>Vibrio sp. C1 JCM 19231 whole genome shotgun sequence.</title>
        <authorList>
            <person name="Sawabe T."/>
            <person name="Meirelles P."/>
            <person name="Feng G."/>
            <person name="Sayaka M."/>
            <person name="Hattori M."/>
            <person name="Ohkuma M."/>
        </authorList>
    </citation>
    <scope>NUCLEOTIDE SEQUENCE [LARGE SCALE GENOMIC DNA]</scope>
    <source>
        <strain evidence="16">JCM 19231</strain>
    </source>
</reference>
<evidence type="ECO:0000256" key="11">
    <source>
        <dbReference type="ARBA" id="ARBA00039406"/>
    </source>
</evidence>
<comment type="similarity">
    <text evidence="3">Belongs to the class-I DAHP synthase family.</text>
</comment>
<evidence type="ECO:0000256" key="1">
    <source>
        <dbReference type="ARBA" id="ARBA00003726"/>
    </source>
</evidence>
<keyword evidence="7" id="KW-0057">Aromatic amino acid biosynthesis</keyword>
<evidence type="ECO:0000256" key="5">
    <source>
        <dbReference type="ARBA" id="ARBA00022605"/>
    </source>
</evidence>
<feature type="domain" description="DAHP synthetase I/KDSA" evidence="14">
    <location>
        <begin position="42"/>
        <end position="167"/>
    </location>
</feature>
<dbReference type="PANTHER" id="PTHR21225:SF6">
    <property type="entry name" value="PHOSPHO-2-DEHYDRO-3-DEOXYHEPTONATE ALDOLASE, TRP-SENSITIVE"/>
    <property type="match status" value="1"/>
</dbReference>
<dbReference type="UniPathway" id="UPA00053">
    <property type="reaction ID" value="UER00084"/>
</dbReference>
<dbReference type="GO" id="GO:0009423">
    <property type="term" value="P:chorismate biosynthetic process"/>
    <property type="evidence" value="ECO:0007669"/>
    <property type="project" value="UniProtKB-UniPathway"/>
</dbReference>
<dbReference type="GO" id="GO:0009073">
    <property type="term" value="P:aromatic amino acid family biosynthetic process"/>
    <property type="evidence" value="ECO:0007669"/>
    <property type="project" value="UniProtKB-KW"/>
</dbReference>
<dbReference type="Pfam" id="PF00793">
    <property type="entry name" value="DAHP_synth_1"/>
    <property type="match status" value="1"/>
</dbReference>
<name>A0A0B8NZY4_9VIBR</name>
<dbReference type="EMBL" id="BBRZ01000162">
    <property type="protein sequence ID" value="GAM59511.1"/>
    <property type="molecule type" value="Genomic_DNA"/>
</dbReference>
<feature type="region of interest" description="Disordered" evidence="13">
    <location>
        <begin position="1"/>
        <end position="27"/>
    </location>
</feature>
<dbReference type="InterPro" id="IPR006218">
    <property type="entry name" value="DAHP1/KDSA"/>
</dbReference>
<reference evidence="15 16" key="2">
    <citation type="submission" date="2015-01" db="EMBL/GenBank/DDBJ databases">
        <authorList>
            <consortium name="NBRP consortium"/>
            <person name="Sawabe T."/>
            <person name="Meirelles P."/>
            <person name="Feng G."/>
            <person name="Sayaka M."/>
            <person name="Hattori M."/>
            <person name="Ohkuma M."/>
        </authorList>
    </citation>
    <scope>NUCLEOTIDE SEQUENCE [LARGE SCALE GENOMIC DNA]</scope>
    <source>
        <strain evidence="16">JCM 19231</strain>
    </source>
</reference>
<keyword evidence="5" id="KW-0028">Amino-acid biosynthesis</keyword>
<evidence type="ECO:0000256" key="7">
    <source>
        <dbReference type="ARBA" id="ARBA00023141"/>
    </source>
</evidence>
<dbReference type="NCBIfam" id="TIGR00034">
    <property type="entry name" value="aroFGH"/>
    <property type="match status" value="1"/>
</dbReference>
<organism evidence="15 16">
    <name type="scientific">Vibrio ishigakensis</name>
    <dbReference type="NCBI Taxonomy" id="1481914"/>
    <lineage>
        <taxon>Bacteria</taxon>
        <taxon>Pseudomonadati</taxon>
        <taxon>Pseudomonadota</taxon>
        <taxon>Gammaproteobacteria</taxon>
        <taxon>Vibrionales</taxon>
        <taxon>Vibrionaceae</taxon>
        <taxon>Vibrio</taxon>
    </lineage>
</organism>
<keyword evidence="16" id="KW-1185">Reference proteome</keyword>
<comment type="pathway">
    <text evidence="2">Metabolic intermediate biosynthesis; chorismate biosynthesis; chorismate from D-erythrose 4-phosphate and phosphoenolpyruvate: step 1/7.</text>
</comment>
<protein>
    <recommendedName>
        <fullName evidence="11">Phospho-2-dehydro-3-deoxyheptonate aldolase, Trp-sensitive</fullName>
        <ecNumber evidence="4">2.5.1.54</ecNumber>
    </recommendedName>
    <alternativeName>
        <fullName evidence="10">3-deoxy-D-arabino-heptulosonate 7-phosphate synthase</fullName>
    </alternativeName>
    <alternativeName>
        <fullName evidence="9">DAHP synthase</fullName>
    </alternativeName>
    <alternativeName>
        <fullName evidence="8">Phospho-2-keto-3-deoxyheptonate aldolase</fullName>
    </alternativeName>
</protein>
<proteinExistence type="inferred from homology"/>
<dbReference type="GO" id="GO:0003849">
    <property type="term" value="F:3-deoxy-7-phosphoheptulonate synthase activity"/>
    <property type="evidence" value="ECO:0007669"/>
    <property type="project" value="UniProtKB-EC"/>
</dbReference>
<evidence type="ECO:0000256" key="4">
    <source>
        <dbReference type="ARBA" id="ARBA00012694"/>
    </source>
</evidence>
<evidence type="ECO:0000256" key="13">
    <source>
        <dbReference type="SAM" id="MobiDB-lite"/>
    </source>
</evidence>
<evidence type="ECO:0000256" key="3">
    <source>
        <dbReference type="ARBA" id="ARBA00007985"/>
    </source>
</evidence>
<comment type="function">
    <text evidence="1">Stereospecific condensation of phosphoenolpyruvate (PEP) and D-erythrose-4-phosphate (E4P) giving rise to 3-deoxy-D-arabino-heptulosonate-7-phosphate (DAHP).</text>
</comment>
<dbReference type="GO" id="GO:0008652">
    <property type="term" value="P:amino acid biosynthetic process"/>
    <property type="evidence" value="ECO:0007669"/>
    <property type="project" value="UniProtKB-KW"/>
</dbReference>
<sequence>MPLQTDELRTQPLGPLPTPTELSTNHPLTDDVAKHIDESRGQIEKILTGKDKRLLVIVGPCSIHDTDAAIDYAKRLVSVQKKYKDQLFIVMRTYFEKPRTIIGWKGLITDPNLDGSYALEAGLNKARKLLLDINKLGLPTATEFLDMITGQYITDLISWGAIGARTLSLRSTARWPQLFLAQWVSRTVLTAALRLLLTQCALQKHHTTSTLQTKTAA</sequence>
<accession>A0A0B8NZY4</accession>
<dbReference type="InterPro" id="IPR006219">
    <property type="entry name" value="DAHP_synth_1"/>
</dbReference>
<dbReference type="SUPFAM" id="SSF51569">
    <property type="entry name" value="Aldolase"/>
    <property type="match status" value="1"/>
</dbReference>
<evidence type="ECO:0000256" key="6">
    <source>
        <dbReference type="ARBA" id="ARBA00022679"/>
    </source>
</evidence>
<evidence type="ECO:0000256" key="12">
    <source>
        <dbReference type="ARBA" id="ARBA00047508"/>
    </source>
</evidence>
<dbReference type="Proteomes" id="UP000031671">
    <property type="component" value="Unassembled WGS sequence"/>
</dbReference>
<dbReference type="AlphaFoldDB" id="A0A0B8NZY4"/>
<evidence type="ECO:0000313" key="15">
    <source>
        <dbReference type="EMBL" id="GAM59511.1"/>
    </source>
</evidence>
<comment type="catalytic activity">
    <reaction evidence="12">
        <text>D-erythrose 4-phosphate + phosphoenolpyruvate + H2O = 7-phospho-2-dehydro-3-deoxy-D-arabino-heptonate + phosphate</text>
        <dbReference type="Rhea" id="RHEA:14717"/>
        <dbReference type="ChEBI" id="CHEBI:15377"/>
        <dbReference type="ChEBI" id="CHEBI:16897"/>
        <dbReference type="ChEBI" id="CHEBI:43474"/>
        <dbReference type="ChEBI" id="CHEBI:58394"/>
        <dbReference type="ChEBI" id="CHEBI:58702"/>
        <dbReference type="EC" id="2.5.1.54"/>
    </reaction>
</comment>
<evidence type="ECO:0000313" key="16">
    <source>
        <dbReference type="Proteomes" id="UP000031671"/>
    </source>
</evidence>
<dbReference type="EC" id="2.5.1.54" evidence="4"/>